<dbReference type="InterPro" id="IPR001466">
    <property type="entry name" value="Beta-lactam-related"/>
</dbReference>
<sequence length="385" mass="42436">MTIARMSGPEGVSPSGQARVELPERPAVQVVEDLPQLKARLDHMAQTKQFTGAVLVAKGDQVLFRQTYGMANYEQHTPFQLDTRFRLASVSKQFTGVAILKLQDEGKLSVNDPICKWIENCPDRWADIRLSNVLSHTSGIPDLMAQSNWGLVRTTPHTPEELMAKSTQYGLQFPVGTKVRYNNVGFNVGAYIVSKVSGMAYEDYLKTALFEPLGMSNTGSDVHADAQGLAMGYGLFPQGLTPQPNANVSIIPGAGALYSTLDDMLMWNRALHGGHVLSGKSYAEFIADHAPADTPKERGRPHRAYGLGIFANRLGERTNQPFEELQIYHTGSWSGFRNLVTYEPSQQVTVVVLSNNYHLRDQVFLLSQQGMAEALGHPFPTAMAR</sequence>
<keyword evidence="5" id="KW-0378">Hydrolase</keyword>
<evidence type="ECO:0000256" key="2">
    <source>
        <dbReference type="ARBA" id="ARBA00023136"/>
    </source>
</evidence>
<dbReference type="GO" id="GO:0016787">
    <property type="term" value="F:hydrolase activity"/>
    <property type="evidence" value="ECO:0007669"/>
    <property type="project" value="UniProtKB-KW"/>
</dbReference>
<comment type="subcellular location">
    <subcellularLocation>
        <location evidence="1">Membrane</location>
    </subcellularLocation>
</comment>
<keyword evidence="6" id="KW-1185">Reference proteome</keyword>
<evidence type="ECO:0000259" key="4">
    <source>
        <dbReference type="Pfam" id="PF00144"/>
    </source>
</evidence>
<keyword evidence="2" id="KW-0472">Membrane</keyword>
<protein>
    <submittedName>
        <fullName evidence="5">Serine hydrolase domain-containing protein</fullName>
    </submittedName>
</protein>
<organism evidence="5 6">
    <name type="scientific">Brevundimonas terrae</name>
    <dbReference type="NCBI Taxonomy" id="363631"/>
    <lineage>
        <taxon>Bacteria</taxon>
        <taxon>Pseudomonadati</taxon>
        <taxon>Pseudomonadota</taxon>
        <taxon>Alphaproteobacteria</taxon>
        <taxon>Caulobacterales</taxon>
        <taxon>Caulobacteraceae</taxon>
        <taxon>Brevundimonas</taxon>
    </lineage>
</organism>
<dbReference type="SUPFAM" id="SSF56601">
    <property type="entry name" value="beta-lactamase/transpeptidase-like"/>
    <property type="match status" value="1"/>
</dbReference>
<comment type="caution">
    <text evidence="5">The sequence shown here is derived from an EMBL/GenBank/DDBJ whole genome shotgun (WGS) entry which is preliminary data.</text>
</comment>
<evidence type="ECO:0000313" key="6">
    <source>
        <dbReference type="Proteomes" id="UP001500791"/>
    </source>
</evidence>
<dbReference type="InterPro" id="IPR012338">
    <property type="entry name" value="Beta-lactam/transpept-like"/>
</dbReference>
<gene>
    <name evidence="5" type="ORF">GCM10009093_24390</name>
</gene>
<proteinExistence type="predicted"/>
<dbReference type="PANTHER" id="PTHR46825">
    <property type="entry name" value="D-ALANYL-D-ALANINE-CARBOXYPEPTIDASE/ENDOPEPTIDASE AMPH"/>
    <property type="match status" value="1"/>
</dbReference>
<accession>A0ABP3IBJ4</accession>
<dbReference type="EMBL" id="BAAAEJ010000008">
    <property type="protein sequence ID" value="GAA0396853.1"/>
    <property type="molecule type" value="Genomic_DNA"/>
</dbReference>
<name>A0ABP3IBJ4_9CAUL</name>
<reference evidence="6" key="1">
    <citation type="journal article" date="2019" name="Int. J. Syst. Evol. Microbiol.">
        <title>The Global Catalogue of Microorganisms (GCM) 10K type strain sequencing project: providing services to taxonomists for standard genome sequencing and annotation.</title>
        <authorList>
            <consortium name="The Broad Institute Genomics Platform"/>
            <consortium name="The Broad Institute Genome Sequencing Center for Infectious Disease"/>
            <person name="Wu L."/>
            <person name="Ma J."/>
        </authorList>
    </citation>
    <scope>NUCLEOTIDE SEQUENCE [LARGE SCALE GENOMIC DNA]</scope>
    <source>
        <strain evidence="6">JCM 13476</strain>
    </source>
</reference>
<dbReference type="PANTHER" id="PTHR46825:SF11">
    <property type="entry name" value="PENICILLIN-BINDING PROTEIN 4"/>
    <property type="match status" value="1"/>
</dbReference>
<dbReference type="Proteomes" id="UP001500791">
    <property type="component" value="Unassembled WGS sequence"/>
</dbReference>
<dbReference type="InterPro" id="IPR050491">
    <property type="entry name" value="AmpC-like"/>
</dbReference>
<feature type="region of interest" description="Disordered" evidence="3">
    <location>
        <begin position="1"/>
        <end position="20"/>
    </location>
</feature>
<dbReference type="Gene3D" id="3.40.710.10">
    <property type="entry name" value="DD-peptidase/beta-lactamase superfamily"/>
    <property type="match status" value="1"/>
</dbReference>
<dbReference type="RefSeq" id="WP_243862907.1">
    <property type="nucleotide sequence ID" value="NZ_BAAAEJ010000008.1"/>
</dbReference>
<evidence type="ECO:0000313" key="5">
    <source>
        <dbReference type="EMBL" id="GAA0396853.1"/>
    </source>
</evidence>
<dbReference type="Pfam" id="PF00144">
    <property type="entry name" value="Beta-lactamase"/>
    <property type="match status" value="1"/>
</dbReference>
<evidence type="ECO:0000256" key="1">
    <source>
        <dbReference type="ARBA" id="ARBA00004370"/>
    </source>
</evidence>
<evidence type="ECO:0000256" key="3">
    <source>
        <dbReference type="SAM" id="MobiDB-lite"/>
    </source>
</evidence>
<feature type="domain" description="Beta-lactamase-related" evidence="4">
    <location>
        <begin position="43"/>
        <end position="358"/>
    </location>
</feature>